<dbReference type="InterPro" id="IPR014721">
    <property type="entry name" value="Ribsml_uS5_D2-typ_fold_subgr"/>
</dbReference>
<evidence type="ECO:0000259" key="1">
    <source>
        <dbReference type="Pfam" id="PF00288"/>
    </source>
</evidence>
<dbReference type="Gene3D" id="3.30.230.10">
    <property type="match status" value="1"/>
</dbReference>
<reference evidence="2" key="1">
    <citation type="submission" date="2013-08" db="EMBL/GenBank/DDBJ databases">
        <authorList>
            <person name="Mendez C."/>
            <person name="Richter M."/>
            <person name="Ferrer M."/>
            <person name="Sanchez J."/>
        </authorList>
    </citation>
    <scope>NUCLEOTIDE SEQUENCE</scope>
</reference>
<dbReference type="InterPro" id="IPR006204">
    <property type="entry name" value="GHMP_kinase_N_dom"/>
</dbReference>
<name>T0ZSE4_9ZZZZ</name>
<accession>T0ZSE4</accession>
<dbReference type="SUPFAM" id="SSF54211">
    <property type="entry name" value="Ribosomal protein S5 domain 2-like"/>
    <property type="match status" value="1"/>
</dbReference>
<keyword evidence="2" id="KW-0418">Kinase</keyword>
<dbReference type="PANTHER" id="PTHR42282">
    <property type="entry name" value="PANTOATE KINASE-RELATED"/>
    <property type="match status" value="1"/>
</dbReference>
<dbReference type="GO" id="GO:0016301">
    <property type="term" value="F:kinase activity"/>
    <property type="evidence" value="ECO:0007669"/>
    <property type="project" value="UniProtKB-KW"/>
</dbReference>
<sequence length="301" mass="32151">MQGIRTARAFAPGHVTGIFAPASTGRDPRARGSRGAGVVLELGVVAAVAWRPGAARRLRILDGGREEFPISTDVARRLVGNRRGSLTVRLHHELPIGQGFGMSAAGAAATALAVSAALGRPRVRAIEIAHLGDLFGGGGLGGVAAILGGGLEFRRTPGIPPFGNSLRMPWSPSVFVGVVGHPLPSPPRLRNARFLQRARTSARGLDALLEHPDPVRFFLASERFTDQMGVASVRLRRILRELRADGAWAFQAMFGESFLAAPRSLVARERVIRSLRARGIRAVEVRVPTLGARRLSALPHR</sequence>
<proteinExistence type="predicted"/>
<dbReference type="Pfam" id="PF00288">
    <property type="entry name" value="GHMP_kinases_N"/>
    <property type="match status" value="1"/>
</dbReference>
<keyword evidence="2" id="KW-0808">Transferase</keyword>
<protein>
    <submittedName>
        <fullName evidence="2">Pantothenate kinase</fullName>
    </submittedName>
</protein>
<dbReference type="AlphaFoldDB" id="T0ZSE4"/>
<gene>
    <name evidence="2" type="ORF">B1B_18050</name>
</gene>
<evidence type="ECO:0000313" key="2">
    <source>
        <dbReference type="EMBL" id="EQD31594.1"/>
    </source>
</evidence>
<dbReference type="EMBL" id="AUZY01012066">
    <property type="protein sequence ID" value="EQD31594.1"/>
    <property type="molecule type" value="Genomic_DNA"/>
</dbReference>
<dbReference type="InterPro" id="IPR012043">
    <property type="entry name" value="PoK"/>
</dbReference>
<comment type="caution">
    <text evidence="2">The sequence shown here is derived from an EMBL/GenBank/DDBJ whole genome shotgun (WGS) entry which is preliminary data.</text>
</comment>
<organism evidence="2">
    <name type="scientific">mine drainage metagenome</name>
    <dbReference type="NCBI Taxonomy" id="410659"/>
    <lineage>
        <taxon>unclassified sequences</taxon>
        <taxon>metagenomes</taxon>
        <taxon>ecological metagenomes</taxon>
    </lineage>
</organism>
<dbReference type="PANTHER" id="PTHR42282:SF1">
    <property type="entry name" value="PANTOATE KINASE"/>
    <property type="match status" value="1"/>
</dbReference>
<reference evidence="2" key="2">
    <citation type="journal article" date="2014" name="ISME J.">
        <title>Microbial stratification in low pH oxic and suboxic macroscopic growths along an acid mine drainage.</title>
        <authorList>
            <person name="Mendez-Garcia C."/>
            <person name="Mesa V."/>
            <person name="Sprenger R.R."/>
            <person name="Richter M."/>
            <person name="Diez M.S."/>
            <person name="Solano J."/>
            <person name="Bargiela R."/>
            <person name="Golyshina O.V."/>
            <person name="Manteca A."/>
            <person name="Ramos J.L."/>
            <person name="Gallego J.R."/>
            <person name="Llorente I."/>
            <person name="Martins Dos Santos V.A."/>
            <person name="Jensen O.N."/>
            <person name="Pelaez A.I."/>
            <person name="Sanchez J."/>
            <person name="Ferrer M."/>
        </authorList>
    </citation>
    <scope>NUCLEOTIDE SEQUENCE</scope>
</reference>
<dbReference type="InterPro" id="IPR020568">
    <property type="entry name" value="Ribosomal_Su5_D2-typ_SF"/>
</dbReference>
<feature type="domain" description="GHMP kinase N-terminal" evidence="1">
    <location>
        <begin position="80"/>
        <end position="149"/>
    </location>
</feature>
<dbReference type="GO" id="GO:0005524">
    <property type="term" value="F:ATP binding"/>
    <property type="evidence" value="ECO:0007669"/>
    <property type="project" value="InterPro"/>
</dbReference>